<reference evidence="1 2" key="1">
    <citation type="submission" date="2009-05" db="EMBL/GenBank/DDBJ databases">
        <title>The draft genome of Acidovorax delafieldii 2AN.</title>
        <authorList>
            <consortium name="US DOE Joint Genome Institute (JGI-PGF)"/>
            <person name="Lucas S."/>
            <person name="Copeland A."/>
            <person name="Lapidus A."/>
            <person name="Glavina del Rio T."/>
            <person name="Tice H."/>
            <person name="Bruce D."/>
            <person name="Goodwin L."/>
            <person name="Pitluck S."/>
            <person name="Larimer F."/>
            <person name="Land M.L."/>
            <person name="Hauser L."/>
            <person name="Shelobolina E.S."/>
            <person name="Picardal F."/>
            <person name="Roden E."/>
            <person name="Emerson D."/>
        </authorList>
    </citation>
    <scope>NUCLEOTIDE SEQUENCE [LARGE SCALE GENOMIC DNA]</scope>
    <source>
        <strain evidence="1 2">2AN</strain>
    </source>
</reference>
<sequence length="91" mass="9620">MKAAKIMSTAHGHNLSDVFASLELPTQAAIESEFLAASGEELAPILAECSNHFIQARYADEQIGGSYNLSGIRTLAKGLLDAVKAFGTKNP</sequence>
<gene>
    <name evidence="1" type="ORF">AcdelDRAFT_0827</name>
</gene>
<comment type="caution">
    <text evidence="1">The sequence shown here is derived from an EMBL/GenBank/DDBJ whole genome shotgun (WGS) entry which is preliminary data.</text>
</comment>
<accession>C5T1P7</accession>
<keyword evidence="2" id="KW-1185">Reference proteome</keyword>
<evidence type="ECO:0000313" key="2">
    <source>
        <dbReference type="Proteomes" id="UP000003856"/>
    </source>
</evidence>
<name>C5T1P7_ACIDE</name>
<dbReference type="RefSeq" id="WP_005793682.1">
    <property type="nucleotide sequence ID" value="NZ_ACQT01000013.1"/>
</dbReference>
<dbReference type="Proteomes" id="UP000003856">
    <property type="component" value="Unassembled WGS sequence"/>
</dbReference>
<dbReference type="PATRIC" id="fig|573060.9.peg.4382"/>
<organism evidence="1 2">
    <name type="scientific">Acidovorax delafieldii 2AN</name>
    <dbReference type="NCBI Taxonomy" id="573060"/>
    <lineage>
        <taxon>Bacteria</taxon>
        <taxon>Pseudomonadati</taxon>
        <taxon>Pseudomonadota</taxon>
        <taxon>Betaproteobacteria</taxon>
        <taxon>Burkholderiales</taxon>
        <taxon>Comamonadaceae</taxon>
        <taxon>Acidovorax</taxon>
    </lineage>
</organism>
<proteinExistence type="predicted"/>
<dbReference type="EMBL" id="ACQT01000013">
    <property type="protein sequence ID" value="EER61615.1"/>
    <property type="molecule type" value="Genomic_DNA"/>
</dbReference>
<protein>
    <submittedName>
        <fullName evidence="1">Uncharacterized protein</fullName>
    </submittedName>
</protein>
<evidence type="ECO:0000313" key="1">
    <source>
        <dbReference type="EMBL" id="EER61615.1"/>
    </source>
</evidence>
<dbReference type="AlphaFoldDB" id="C5T1P7"/>